<sequence>MQLTLTQLWRSYGVQPDLVIGHSMGEVAAAVVAGALTPAEGLRVTATRSRADGAAVRAGWHGHARPGRRADRALIADYPQVTLGIYNSPRQTVIAGPTAQIDELIARVRAQNRFASRVNIEVAPHNPAMDALQPQMRSELADLTPRTPTIRSSPPPTRTWTPDRPSMPSTGPPTCVTRCGSSRRSPGPAPKPSSRSAHTAADPGHRRHAGSRTPGACDIREYRYAATRHRRHRHVPHQPLHRPGPPTADPASAGAAPRHPRHPVATHPPLDHRSGGRRTSDSQTRSRRPDRCAPRTARSTIGATNWPGRLARHRTPRRQTPHAGSWWQMPDCAPKCAAPPVRTLGWSSWPRRRWPQTAIRAHCWKRYATWITCSTHRRSATTRLTLPRPTGYSTRREGFPPR</sequence>
<accession>X7XN40</accession>
<dbReference type="Gene3D" id="3.40.366.10">
    <property type="entry name" value="Malonyl-Coenzyme A Acyl Carrier Protein, domain 2"/>
    <property type="match status" value="1"/>
</dbReference>
<keyword evidence="4" id="KW-0511">Multifunctional enzyme</keyword>
<name>X7XN40_MYCKA</name>
<feature type="region of interest" description="Disordered" evidence="5">
    <location>
        <begin position="382"/>
        <end position="402"/>
    </location>
</feature>
<dbReference type="Pfam" id="PF00698">
    <property type="entry name" value="Acyl_transf_1"/>
    <property type="match status" value="1"/>
</dbReference>
<dbReference type="GO" id="GO:0071770">
    <property type="term" value="P:DIM/DIP cell wall layer assembly"/>
    <property type="evidence" value="ECO:0007669"/>
    <property type="project" value="TreeGrafter"/>
</dbReference>
<dbReference type="SUPFAM" id="SSF55048">
    <property type="entry name" value="Probable ACP-binding domain of malonyl-CoA ACP transacylase"/>
    <property type="match status" value="1"/>
</dbReference>
<evidence type="ECO:0000256" key="3">
    <source>
        <dbReference type="ARBA" id="ARBA00022679"/>
    </source>
</evidence>
<evidence type="ECO:0000256" key="2">
    <source>
        <dbReference type="ARBA" id="ARBA00022553"/>
    </source>
</evidence>
<proteinExistence type="predicted"/>
<feature type="compositionally biased region" description="Basic residues" evidence="5">
    <location>
        <begin position="226"/>
        <end position="240"/>
    </location>
</feature>
<evidence type="ECO:0000256" key="4">
    <source>
        <dbReference type="ARBA" id="ARBA00023268"/>
    </source>
</evidence>
<evidence type="ECO:0000313" key="8">
    <source>
        <dbReference type="Proteomes" id="UP000020561"/>
    </source>
</evidence>
<keyword evidence="2" id="KW-0597">Phosphoprotein</keyword>
<evidence type="ECO:0000259" key="6">
    <source>
        <dbReference type="SMART" id="SM00827"/>
    </source>
</evidence>
<dbReference type="FunFam" id="3.30.70.250:FF:000003">
    <property type="entry name" value="Polyketide beta-ketoacyl synthase Pks3"/>
    <property type="match status" value="1"/>
</dbReference>
<keyword evidence="3 7" id="KW-0808">Transferase</keyword>
<dbReference type="PANTHER" id="PTHR43775">
    <property type="entry name" value="FATTY ACID SYNTHASE"/>
    <property type="match status" value="1"/>
</dbReference>
<dbReference type="InterPro" id="IPR001227">
    <property type="entry name" value="Ac_transferase_dom_sf"/>
</dbReference>
<reference evidence="7 8" key="1">
    <citation type="submission" date="2013-12" db="EMBL/GenBank/DDBJ databases">
        <authorList>
            <person name="Brown-Elliot B."/>
            <person name="Wallace R."/>
            <person name="Lenaerts A."/>
            <person name="Ordway D."/>
            <person name="DeGroote M.A."/>
            <person name="Parker T."/>
            <person name="Sizemore C."/>
            <person name="Tallon L.J."/>
            <person name="Sadzewicz L.K."/>
            <person name="Sengamalay N."/>
            <person name="Fraser C.M."/>
            <person name="Hine E."/>
            <person name="Shefchek K.A."/>
            <person name="Das S.P."/>
            <person name="Tettelin H."/>
        </authorList>
    </citation>
    <scope>NUCLEOTIDE SEQUENCE [LARGE SCALE GENOMIC DNA]</scope>
    <source>
        <strain evidence="7 8">662</strain>
    </source>
</reference>
<dbReference type="GO" id="GO:0004312">
    <property type="term" value="F:fatty acid synthase activity"/>
    <property type="evidence" value="ECO:0007669"/>
    <property type="project" value="TreeGrafter"/>
</dbReference>
<dbReference type="SUPFAM" id="SSF52151">
    <property type="entry name" value="FabD/lysophospholipase-like"/>
    <property type="match status" value="1"/>
</dbReference>
<protein>
    <submittedName>
        <fullName evidence="7">Acyl transferase domain protein</fullName>
    </submittedName>
</protein>
<feature type="domain" description="Malonyl-CoA:ACP transacylase (MAT)" evidence="6">
    <location>
        <begin position="3"/>
        <end position="314"/>
    </location>
</feature>
<evidence type="ECO:0000256" key="1">
    <source>
        <dbReference type="ARBA" id="ARBA00022450"/>
    </source>
</evidence>
<dbReference type="GO" id="GO:0005737">
    <property type="term" value="C:cytoplasm"/>
    <property type="evidence" value="ECO:0007669"/>
    <property type="project" value="TreeGrafter"/>
</dbReference>
<dbReference type="EMBL" id="JAOA01000052">
    <property type="protein sequence ID" value="ETZ96311.1"/>
    <property type="molecule type" value="Genomic_DNA"/>
</dbReference>
<dbReference type="AlphaFoldDB" id="X7XN40"/>
<keyword evidence="1" id="KW-0596">Phosphopantetheine</keyword>
<dbReference type="PANTHER" id="PTHR43775:SF37">
    <property type="entry name" value="SI:DKEY-61P9.11"/>
    <property type="match status" value="1"/>
</dbReference>
<evidence type="ECO:0000256" key="5">
    <source>
        <dbReference type="SAM" id="MobiDB-lite"/>
    </source>
</evidence>
<dbReference type="Proteomes" id="UP000020561">
    <property type="component" value="Unassembled WGS sequence"/>
</dbReference>
<gene>
    <name evidence="7" type="ORF">I545_7034</name>
</gene>
<dbReference type="SMART" id="SM00827">
    <property type="entry name" value="PKS_AT"/>
    <property type="match status" value="1"/>
</dbReference>
<feature type="compositionally biased region" description="Basic residues" evidence="5">
    <location>
        <begin position="310"/>
        <end position="320"/>
    </location>
</feature>
<dbReference type="GO" id="GO:0006633">
    <property type="term" value="P:fatty acid biosynthetic process"/>
    <property type="evidence" value="ECO:0007669"/>
    <property type="project" value="TreeGrafter"/>
</dbReference>
<dbReference type="Gene3D" id="3.30.70.250">
    <property type="entry name" value="Malonyl-CoA ACP transacylase, ACP-binding"/>
    <property type="match status" value="1"/>
</dbReference>
<dbReference type="InterPro" id="IPR014043">
    <property type="entry name" value="Acyl_transferase_dom"/>
</dbReference>
<feature type="compositionally biased region" description="Basic and acidic residues" evidence="5">
    <location>
        <begin position="269"/>
        <end position="280"/>
    </location>
</feature>
<dbReference type="InterPro" id="IPR016036">
    <property type="entry name" value="Malonyl_transacylase_ACP-bd"/>
</dbReference>
<dbReference type="GO" id="GO:0005886">
    <property type="term" value="C:plasma membrane"/>
    <property type="evidence" value="ECO:0007669"/>
    <property type="project" value="TreeGrafter"/>
</dbReference>
<feature type="compositionally biased region" description="Low complexity" evidence="5">
    <location>
        <begin position="144"/>
        <end position="166"/>
    </location>
</feature>
<dbReference type="InterPro" id="IPR016035">
    <property type="entry name" value="Acyl_Trfase/lysoPLipase"/>
</dbReference>
<evidence type="ECO:0000313" key="7">
    <source>
        <dbReference type="EMBL" id="ETZ96311.1"/>
    </source>
</evidence>
<dbReference type="InterPro" id="IPR050091">
    <property type="entry name" value="PKS_NRPS_Biosynth_Enz"/>
</dbReference>
<feature type="region of interest" description="Disordered" evidence="5">
    <location>
        <begin position="142"/>
        <end position="326"/>
    </location>
</feature>
<comment type="caution">
    <text evidence="7">The sequence shown here is derived from an EMBL/GenBank/DDBJ whole genome shotgun (WGS) entry which is preliminary data.</text>
</comment>
<dbReference type="PATRIC" id="fig|1299326.3.peg.6742"/>
<organism evidence="7 8">
    <name type="scientific">Mycobacterium kansasii 662</name>
    <dbReference type="NCBI Taxonomy" id="1299326"/>
    <lineage>
        <taxon>Bacteria</taxon>
        <taxon>Bacillati</taxon>
        <taxon>Actinomycetota</taxon>
        <taxon>Actinomycetes</taxon>
        <taxon>Mycobacteriales</taxon>
        <taxon>Mycobacteriaceae</taxon>
        <taxon>Mycobacterium</taxon>
    </lineage>
</organism>